<evidence type="ECO:0000313" key="10">
    <source>
        <dbReference type="Proteomes" id="UP001177140"/>
    </source>
</evidence>
<name>A0AA41UWN0_PAPNU</name>
<dbReference type="EMBL" id="JAJJMA010012145">
    <property type="protein sequence ID" value="MCL7022532.1"/>
    <property type="molecule type" value="Genomic_DNA"/>
</dbReference>
<dbReference type="GO" id="GO:0009707">
    <property type="term" value="C:chloroplast outer membrane"/>
    <property type="evidence" value="ECO:0007669"/>
    <property type="project" value="TreeGrafter"/>
</dbReference>
<comment type="caution">
    <text evidence="9">The sequence shown here is derived from an EMBL/GenBank/DDBJ whole genome shotgun (WGS) entry which is preliminary data.</text>
</comment>
<dbReference type="PANTHER" id="PTHR47283">
    <property type="entry name" value="ENT-KAURENE OXIDASE, CHLOROPLASTIC"/>
    <property type="match status" value="1"/>
</dbReference>
<dbReference type="GO" id="GO:0052615">
    <property type="term" value="F:ent-kaurene oxidase activity"/>
    <property type="evidence" value="ECO:0007669"/>
    <property type="project" value="InterPro"/>
</dbReference>
<feature type="transmembrane region" description="Helical" evidence="8">
    <location>
        <begin position="12"/>
        <end position="33"/>
    </location>
</feature>
<dbReference type="InterPro" id="IPR044225">
    <property type="entry name" value="KO_chloroplastic"/>
</dbReference>
<keyword evidence="7" id="KW-0560">Oxidoreductase</keyword>
<accession>A0AA41UWN0</accession>
<dbReference type="AlphaFoldDB" id="A0AA41UWN0"/>
<dbReference type="Proteomes" id="UP001177140">
    <property type="component" value="Unassembled WGS sequence"/>
</dbReference>
<protein>
    <recommendedName>
        <fullName evidence="11">Ent-kaurene oxidase</fullName>
    </recommendedName>
</protein>
<evidence type="ECO:0000256" key="1">
    <source>
        <dbReference type="ARBA" id="ARBA00004167"/>
    </source>
</evidence>
<comment type="subcellular location">
    <subcellularLocation>
        <location evidence="1">Membrane</location>
        <topology evidence="1">Single-pass membrane protein</topology>
    </subcellularLocation>
</comment>
<dbReference type="PRINTS" id="PR00463">
    <property type="entry name" value="EP450I"/>
</dbReference>
<sequence>MEFANIHSYPKHFLVIPLAITLVVGFVLMIIILERYLPKRMIRINNLLQSRTLPSPPVVPGLPLIGNLLQLKDKITHQIFANWAEIYGPIYSIKTGASTIVVLNSTDVVKEAIVTQFSSISKRKHTYAMNKLTNDIIITITQMLGAGAQRRHLAHRDIMIDNVVQHLHAHAKANSIDLPVNFRRILQTEIFGLSLKQALGKDIGSSKYIEGLGETLSRDEIFKVLVLDPLSGGAEVDWRDFFPYLRWVPYKSFEMHIGLMETRRLEVMKTLIEEQQKRISSGERMNCYLDWLTSEGKNLSKTQLTMLIWETILVASETTLDTTEWAMYELAKNQRYQDHLYHEIQKVCGNNKYTEEHFSRVPYLGAVFHETLRKYPPIPVSRLRYVNEDTRLGGYDIPAGTEIAINIYGCNMDKKQWDSAEKWKPERFLDSKYDSMDLYKTMSFGGGKRVCPGALQGLSVTCTAIARCIQEFKWSLELGTEEEHIISKLNPFLAIITPRDY</sequence>
<dbReference type="GO" id="GO:0016709">
    <property type="term" value="F:oxidoreductase activity, acting on paired donors, with incorporation or reduction of molecular oxygen, NAD(P)H as one donor, and incorporation of one atom of oxygen"/>
    <property type="evidence" value="ECO:0007669"/>
    <property type="project" value="TreeGrafter"/>
</dbReference>
<gene>
    <name evidence="9" type="ORF">MKW94_022637</name>
</gene>
<keyword evidence="6 7" id="KW-0408">Iron</keyword>
<evidence type="ECO:0000256" key="7">
    <source>
        <dbReference type="RuleBase" id="RU000461"/>
    </source>
</evidence>
<dbReference type="PROSITE" id="PS00086">
    <property type="entry name" value="CYTOCHROME_P450"/>
    <property type="match status" value="1"/>
</dbReference>
<feature type="binding site" description="axial binding residue" evidence="6">
    <location>
        <position position="451"/>
    </location>
    <ligand>
        <name>heme</name>
        <dbReference type="ChEBI" id="CHEBI:30413"/>
    </ligand>
    <ligandPart>
        <name>Fe</name>
        <dbReference type="ChEBI" id="CHEBI:18248"/>
    </ligandPart>
</feature>
<dbReference type="GO" id="GO:0005783">
    <property type="term" value="C:endoplasmic reticulum"/>
    <property type="evidence" value="ECO:0007669"/>
    <property type="project" value="TreeGrafter"/>
</dbReference>
<keyword evidence="5 8" id="KW-0472">Membrane</keyword>
<evidence type="ECO:0000256" key="5">
    <source>
        <dbReference type="ARBA" id="ARBA00023136"/>
    </source>
</evidence>
<dbReference type="InterPro" id="IPR001128">
    <property type="entry name" value="Cyt_P450"/>
</dbReference>
<comment type="similarity">
    <text evidence="2 7">Belongs to the cytochrome P450 family.</text>
</comment>
<evidence type="ECO:0000256" key="3">
    <source>
        <dbReference type="ARBA" id="ARBA00022692"/>
    </source>
</evidence>
<keyword evidence="6 7" id="KW-0479">Metal-binding</keyword>
<proteinExistence type="inferred from homology"/>
<organism evidence="9 10">
    <name type="scientific">Papaver nudicaule</name>
    <name type="common">Iceland poppy</name>
    <dbReference type="NCBI Taxonomy" id="74823"/>
    <lineage>
        <taxon>Eukaryota</taxon>
        <taxon>Viridiplantae</taxon>
        <taxon>Streptophyta</taxon>
        <taxon>Embryophyta</taxon>
        <taxon>Tracheophyta</taxon>
        <taxon>Spermatophyta</taxon>
        <taxon>Magnoliopsida</taxon>
        <taxon>Ranunculales</taxon>
        <taxon>Papaveraceae</taxon>
        <taxon>Papaveroideae</taxon>
        <taxon>Papaver</taxon>
    </lineage>
</organism>
<reference evidence="9" key="1">
    <citation type="submission" date="2022-03" db="EMBL/GenBank/DDBJ databases">
        <title>A functionally conserved STORR gene fusion in Papaver species that diverged 16.8 million years ago.</title>
        <authorList>
            <person name="Catania T."/>
        </authorList>
    </citation>
    <scope>NUCLEOTIDE SEQUENCE</scope>
    <source>
        <strain evidence="9">S-191538</strain>
    </source>
</reference>
<keyword evidence="7" id="KW-0503">Monooxygenase</keyword>
<dbReference type="Pfam" id="PF00067">
    <property type="entry name" value="p450"/>
    <property type="match status" value="1"/>
</dbReference>
<dbReference type="GO" id="GO:0005506">
    <property type="term" value="F:iron ion binding"/>
    <property type="evidence" value="ECO:0007669"/>
    <property type="project" value="InterPro"/>
</dbReference>
<dbReference type="GO" id="GO:0020037">
    <property type="term" value="F:heme binding"/>
    <property type="evidence" value="ECO:0007669"/>
    <property type="project" value="InterPro"/>
</dbReference>
<keyword evidence="3 8" id="KW-0812">Transmembrane</keyword>
<evidence type="ECO:0008006" key="11">
    <source>
        <dbReference type="Google" id="ProtNLM"/>
    </source>
</evidence>
<keyword evidence="4 8" id="KW-1133">Transmembrane helix</keyword>
<dbReference type="InterPro" id="IPR017972">
    <property type="entry name" value="Cyt_P450_CS"/>
</dbReference>
<comment type="cofactor">
    <cofactor evidence="6">
        <name>heme</name>
        <dbReference type="ChEBI" id="CHEBI:30413"/>
    </cofactor>
</comment>
<dbReference type="GO" id="GO:0010241">
    <property type="term" value="P:ent-kaurene oxidation to kaurenoic acid"/>
    <property type="evidence" value="ECO:0007669"/>
    <property type="project" value="InterPro"/>
</dbReference>
<dbReference type="GO" id="GO:0033075">
    <property type="term" value="P:isoquinoline alkaloid biosynthetic process"/>
    <property type="evidence" value="ECO:0007669"/>
    <property type="project" value="UniProtKB-ARBA"/>
</dbReference>
<keyword evidence="10" id="KW-1185">Reference proteome</keyword>
<dbReference type="SUPFAM" id="SSF48264">
    <property type="entry name" value="Cytochrome P450"/>
    <property type="match status" value="1"/>
</dbReference>
<dbReference type="InterPro" id="IPR002401">
    <property type="entry name" value="Cyt_P450_E_grp-I"/>
</dbReference>
<evidence type="ECO:0000256" key="4">
    <source>
        <dbReference type="ARBA" id="ARBA00022989"/>
    </source>
</evidence>
<dbReference type="InterPro" id="IPR036396">
    <property type="entry name" value="Cyt_P450_sf"/>
</dbReference>
<keyword evidence="6 7" id="KW-0349">Heme</keyword>
<evidence type="ECO:0000256" key="2">
    <source>
        <dbReference type="ARBA" id="ARBA00010617"/>
    </source>
</evidence>
<dbReference type="Gene3D" id="1.10.630.10">
    <property type="entry name" value="Cytochrome P450"/>
    <property type="match status" value="1"/>
</dbReference>
<evidence type="ECO:0000256" key="8">
    <source>
        <dbReference type="SAM" id="Phobius"/>
    </source>
</evidence>
<evidence type="ECO:0000313" key="9">
    <source>
        <dbReference type="EMBL" id="MCL7022532.1"/>
    </source>
</evidence>
<dbReference type="PRINTS" id="PR00385">
    <property type="entry name" value="P450"/>
</dbReference>
<dbReference type="GO" id="GO:0009686">
    <property type="term" value="P:gibberellin biosynthetic process"/>
    <property type="evidence" value="ECO:0007669"/>
    <property type="project" value="InterPro"/>
</dbReference>
<evidence type="ECO:0000256" key="6">
    <source>
        <dbReference type="PIRSR" id="PIRSR602401-1"/>
    </source>
</evidence>
<dbReference type="PANTHER" id="PTHR47283:SF1">
    <property type="entry name" value="ENT-KAURENE OXIDASE, CHLOROPLASTIC"/>
    <property type="match status" value="1"/>
</dbReference>